<name>A0A4U8UVT6_STECR</name>
<accession>A0A4U8UVT6</accession>
<comment type="caution">
    <text evidence="1">The sequence shown here is derived from an EMBL/GenBank/DDBJ whole genome shotgun (WGS) entry which is preliminary data.</text>
</comment>
<proteinExistence type="predicted"/>
<evidence type="ECO:0000313" key="1">
    <source>
        <dbReference type="EMBL" id="TMS37114.1"/>
    </source>
</evidence>
<reference evidence="1 2" key="2">
    <citation type="journal article" date="2019" name="G3 (Bethesda)">
        <title>Hybrid Assembly of the Genome of the Entomopathogenic Nematode Steinernema carpocapsae Identifies the X-Chromosome.</title>
        <authorList>
            <person name="Serra L."/>
            <person name="Macchietto M."/>
            <person name="Macias-Munoz A."/>
            <person name="McGill C.J."/>
            <person name="Rodriguez I.M."/>
            <person name="Rodriguez B."/>
            <person name="Murad R."/>
            <person name="Mortazavi A."/>
        </authorList>
    </citation>
    <scope>NUCLEOTIDE SEQUENCE [LARGE SCALE GENOMIC DNA]</scope>
    <source>
        <strain evidence="1 2">ALL</strain>
    </source>
</reference>
<protein>
    <submittedName>
        <fullName evidence="1">Uncharacterized protein</fullName>
    </submittedName>
</protein>
<sequence>MSAEARRFYLFESCVAKKLGKKLRFAFMTFKENEVFICRTAAVAILRRSSKFLLFTTVLPVFRSFHHN</sequence>
<dbReference type="AlphaFoldDB" id="A0A4U8UVT6"/>
<dbReference type="EMBL" id="AZBU02000001">
    <property type="protein sequence ID" value="TMS37114.1"/>
    <property type="molecule type" value="Genomic_DNA"/>
</dbReference>
<keyword evidence="2" id="KW-1185">Reference proteome</keyword>
<dbReference type="Proteomes" id="UP000298663">
    <property type="component" value="Unassembled WGS sequence"/>
</dbReference>
<organism evidence="1 2">
    <name type="scientific">Steinernema carpocapsae</name>
    <name type="common">Entomopathogenic nematode</name>
    <dbReference type="NCBI Taxonomy" id="34508"/>
    <lineage>
        <taxon>Eukaryota</taxon>
        <taxon>Metazoa</taxon>
        <taxon>Ecdysozoa</taxon>
        <taxon>Nematoda</taxon>
        <taxon>Chromadorea</taxon>
        <taxon>Rhabditida</taxon>
        <taxon>Tylenchina</taxon>
        <taxon>Panagrolaimomorpha</taxon>
        <taxon>Strongyloidoidea</taxon>
        <taxon>Steinernematidae</taxon>
        <taxon>Steinernema</taxon>
    </lineage>
</organism>
<evidence type="ECO:0000313" key="2">
    <source>
        <dbReference type="Proteomes" id="UP000298663"/>
    </source>
</evidence>
<gene>
    <name evidence="1" type="ORF">L596_004115</name>
</gene>
<reference evidence="1 2" key="1">
    <citation type="journal article" date="2015" name="Genome Biol.">
        <title>Comparative genomics of Steinernema reveals deeply conserved gene regulatory networks.</title>
        <authorList>
            <person name="Dillman A.R."/>
            <person name="Macchietto M."/>
            <person name="Porter C.F."/>
            <person name="Rogers A."/>
            <person name="Williams B."/>
            <person name="Antoshechkin I."/>
            <person name="Lee M.M."/>
            <person name="Goodwin Z."/>
            <person name="Lu X."/>
            <person name="Lewis E.E."/>
            <person name="Goodrich-Blair H."/>
            <person name="Stock S.P."/>
            <person name="Adams B.J."/>
            <person name="Sternberg P.W."/>
            <person name="Mortazavi A."/>
        </authorList>
    </citation>
    <scope>NUCLEOTIDE SEQUENCE [LARGE SCALE GENOMIC DNA]</scope>
    <source>
        <strain evidence="1 2">ALL</strain>
    </source>
</reference>